<dbReference type="InterPro" id="IPR000801">
    <property type="entry name" value="Esterase-like"/>
</dbReference>
<keyword evidence="4" id="KW-1185">Reference proteome</keyword>
<evidence type="ECO:0008006" key="5">
    <source>
        <dbReference type="Google" id="ProtNLM"/>
    </source>
</evidence>
<accession>A0A433RWK6</accession>
<dbReference type="PANTHER" id="PTHR40841:SF2">
    <property type="entry name" value="SIDEROPHORE-DEGRADING ESTERASE (EUROFUNG)"/>
    <property type="match status" value="1"/>
</dbReference>
<sequence length="257" mass="30082">MEQSFKLQSAFTNYCYTIHVYVPDGAVPEEGFPVIYLLDGGWYFDFAKNIVKLQSRNHPKTFVQPSIIVAISHQEEDVRTRRFYDFTGPAEQYVFPERTKGKHMDTKNYGGAEQFFAFLQQELKPKIYEEFATNREQETLYGHSLGGYFAIWCYLKQHEAFTHYLAISPSIWWNDMELLRFIDQKSMENQRSLFMAVGEHETFMVTESKQFIDKLAASEAVYYVAPDENHASIVPTTMSRAFRSIIKKIIKNDSHFH</sequence>
<dbReference type="RefSeq" id="WP_126989739.1">
    <property type="nucleotide sequence ID" value="NZ_JTFC01000015.1"/>
</dbReference>
<comment type="caution">
    <text evidence="3">The sequence shown here is derived from an EMBL/GenBank/DDBJ whole genome shotgun (WGS) entry which is preliminary data.</text>
</comment>
<evidence type="ECO:0000256" key="1">
    <source>
        <dbReference type="ARBA" id="ARBA00005622"/>
    </source>
</evidence>
<protein>
    <recommendedName>
        <fullName evidence="5">Alpha/beta hydrolase</fullName>
    </recommendedName>
</protein>
<dbReference type="EMBL" id="JTFC01000015">
    <property type="protein sequence ID" value="RUS57639.1"/>
    <property type="molecule type" value="Genomic_DNA"/>
</dbReference>
<dbReference type="OrthoDB" id="9784036at2"/>
<dbReference type="GO" id="GO:0016788">
    <property type="term" value="F:hydrolase activity, acting on ester bonds"/>
    <property type="evidence" value="ECO:0007669"/>
    <property type="project" value="TreeGrafter"/>
</dbReference>
<dbReference type="Pfam" id="PF00756">
    <property type="entry name" value="Esterase"/>
    <property type="match status" value="1"/>
</dbReference>
<dbReference type="InterPro" id="IPR029058">
    <property type="entry name" value="AB_hydrolase_fold"/>
</dbReference>
<gene>
    <name evidence="3" type="ORF">QI30_04365</name>
</gene>
<dbReference type="Gene3D" id="3.40.50.1820">
    <property type="entry name" value="alpha/beta hydrolase"/>
    <property type="match status" value="1"/>
</dbReference>
<evidence type="ECO:0000313" key="3">
    <source>
        <dbReference type="EMBL" id="RUS57639.1"/>
    </source>
</evidence>
<dbReference type="PANTHER" id="PTHR40841">
    <property type="entry name" value="SIDEROPHORE TRIACETYLFUSARININE C ESTERASE"/>
    <property type="match status" value="1"/>
</dbReference>
<comment type="similarity">
    <text evidence="1">Belongs to the esterase D family.</text>
</comment>
<dbReference type="SUPFAM" id="SSF53474">
    <property type="entry name" value="alpha/beta-Hydrolases"/>
    <property type="match status" value="1"/>
</dbReference>
<evidence type="ECO:0000256" key="2">
    <source>
        <dbReference type="ARBA" id="ARBA00022801"/>
    </source>
</evidence>
<evidence type="ECO:0000313" key="4">
    <source>
        <dbReference type="Proteomes" id="UP000288623"/>
    </source>
</evidence>
<name>A0A433RWK6_9BACL</name>
<dbReference type="InterPro" id="IPR052558">
    <property type="entry name" value="Siderophore_Hydrolase_D"/>
</dbReference>
<organism evidence="3 4">
    <name type="scientific">Candidatus Kurthia intestinigallinarum</name>
    <dbReference type="NCBI Taxonomy" id="1562256"/>
    <lineage>
        <taxon>Bacteria</taxon>
        <taxon>Bacillati</taxon>
        <taxon>Bacillota</taxon>
        <taxon>Bacilli</taxon>
        <taxon>Bacillales</taxon>
        <taxon>Caryophanaceae</taxon>
        <taxon>Kurthia</taxon>
    </lineage>
</organism>
<proteinExistence type="inferred from homology"/>
<keyword evidence="2" id="KW-0378">Hydrolase</keyword>
<dbReference type="Proteomes" id="UP000288623">
    <property type="component" value="Unassembled WGS sequence"/>
</dbReference>
<dbReference type="AlphaFoldDB" id="A0A433RWK6"/>
<reference evidence="3 4" key="1">
    <citation type="submission" date="2014-11" db="EMBL/GenBank/DDBJ databases">
        <title>Genome sequence and analysis of novel Kurthia sp.</title>
        <authorList>
            <person name="Lawson J.N."/>
            <person name="Gonzalez J.E."/>
            <person name="Rinauldi L."/>
            <person name="Xuan Z."/>
            <person name="Firman A."/>
            <person name="Shaddox L."/>
            <person name="Trudeau A."/>
            <person name="Shah S."/>
            <person name="Reiman D."/>
        </authorList>
    </citation>
    <scope>NUCLEOTIDE SEQUENCE [LARGE SCALE GENOMIC DNA]</scope>
    <source>
        <strain evidence="3 4">3B1D</strain>
    </source>
</reference>